<gene>
    <name evidence="2" type="ORF">AXG93_2446s1060</name>
</gene>
<evidence type="ECO:0000313" key="2">
    <source>
        <dbReference type="EMBL" id="OAE28764.1"/>
    </source>
</evidence>
<comment type="caution">
    <text evidence="2">The sequence shown here is derived from an EMBL/GenBank/DDBJ whole genome shotgun (WGS) entry which is preliminary data.</text>
</comment>
<reference evidence="2" key="1">
    <citation type="submission" date="2016-03" db="EMBL/GenBank/DDBJ databases">
        <title>Mechanisms controlling the formation of the plant cell surface in tip-growing cells are functionally conserved among land plants.</title>
        <authorList>
            <person name="Honkanen S."/>
            <person name="Jones V.A."/>
            <person name="Morieri G."/>
            <person name="Champion C."/>
            <person name="Hetherington A.J."/>
            <person name="Kelly S."/>
            <person name="Saint-Marcoux D."/>
            <person name="Proust H."/>
            <person name="Prescott H."/>
            <person name="Dolan L."/>
        </authorList>
    </citation>
    <scope>NUCLEOTIDE SEQUENCE [LARGE SCALE GENOMIC DNA]</scope>
    <source>
        <tissue evidence="2">Whole gametophyte</tissue>
    </source>
</reference>
<name>A0A176W6Z7_MARPO</name>
<evidence type="ECO:0000256" key="1">
    <source>
        <dbReference type="SAM" id="MobiDB-lite"/>
    </source>
</evidence>
<evidence type="ECO:0000313" key="3">
    <source>
        <dbReference type="Proteomes" id="UP000077202"/>
    </source>
</evidence>
<feature type="compositionally biased region" description="Basic and acidic residues" evidence="1">
    <location>
        <begin position="39"/>
        <end position="61"/>
    </location>
</feature>
<sequence>MQWELMTFSMSLEIRVEIPVLESNSTEPREVKSQYSDRQQQEDSQVRQKDKARGSCRRGGEGEGGGRLSLSDAPHFKPSMTKHEAAAAAAGQRRSDLIFEAPNKHAFSVPGALNTEEPGPHTLLPSLPFGFSSPQAMQRLLLLQQGPTYRATLPSLFLSLFL</sequence>
<accession>A0A176W6Z7</accession>
<dbReference type="AlphaFoldDB" id="A0A176W6Z7"/>
<feature type="region of interest" description="Disordered" evidence="1">
    <location>
        <begin position="22"/>
        <end position="75"/>
    </location>
</feature>
<dbReference type="EMBL" id="LVLJ01001671">
    <property type="protein sequence ID" value="OAE28764.1"/>
    <property type="molecule type" value="Genomic_DNA"/>
</dbReference>
<organism evidence="2 3">
    <name type="scientific">Marchantia polymorpha subsp. ruderalis</name>
    <dbReference type="NCBI Taxonomy" id="1480154"/>
    <lineage>
        <taxon>Eukaryota</taxon>
        <taxon>Viridiplantae</taxon>
        <taxon>Streptophyta</taxon>
        <taxon>Embryophyta</taxon>
        <taxon>Marchantiophyta</taxon>
        <taxon>Marchantiopsida</taxon>
        <taxon>Marchantiidae</taxon>
        <taxon>Marchantiales</taxon>
        <taxon>Marchantiaceae</taxon>
        <taxon>Marchantia</taxon>
    </lineage>
</organism>
<keyword evidence="3" id="KW-1185">Reference proteome</keyword>
<dbReference type="Proteomes" id="UP000077202">
    <property type="component" value="Unassembled WGS sequence"/>
</dbReference>
<proteinExistence type="predicted"/>
<protein>
    <submittedName>
        <fullName evidence="2">Uncharacterized protein</fullName>
    </submittedName>
</protein>